<dbReference type="GO" id="GO:0003984">
    <property type="term" value="F:acetolactate synthase activity"/>
    <property type="evidence" value="ECO:0007669"/>
    <property type="project" value="TreeGrafter"/>
</dbReference>
<dbReference type="OrthoDB" id="2254214at2"/>
<comment type="caution">
    <text evidence="8">The sequence shown here is derived from an EMBL/GenBank/DDBJ whole genome shotgun (WGS) entry which is preliminary data.</text>
</comment>
<evidence type="ECO:0000256" key="1">
    <source>
        <dbReference type="ARBA" id="ARBA00007812"/>
    </source>
</evidence>
<dbReference type="GO" id="GO:0000287">
    <property type="term" value="F:magnesium ion binding"/>
    <property type="evidence" value="ECO:0007669"/>
    <property type="project" value="InterPro"/>
</dbReference>
<dbReference type="PANTHER" id="PTHR18968">
    <property type="entry name" value="THIAMINE PYROPHOSPHATE ENZYMES"/>
    <property type="match status" value="1"/>
</dbReference>
<dbReference type="CDD" id="cd07035">
    <property type="entry name" value="TPP_PYR_POX_like"/>
    <property type="match status" value="1"/>
</dbReference>
<sequence>MSASPTVREATWALMRAHGMDTVFGNPGSTELGLFLGWPDDFRYVLGLQECVVVGMADGYAQATGRPSLVNLHSAAGVGHAMGNLFTAYKNRTPMVVTAGQQARALLPFDPFLHSAQATELPRPYVKWSVEPARAEDVPLALARAFHVAMTPPRGPVLVSIPADDWAVPTTAVTPRRMSTALRPEPGLVEEFGAALDAATRPAFVVGAAVDRDGAFGDAVRLAERHQARVFVAPMSGRCSFPEDHPLFAGFLPAMRERIVQLLDGHDLVLVLGAPAFTYHVEGQGPYLPAGARLLQVTDDPQAAAWAPEGTAIFSSLRLALQDLLDRPPPSRRAPPAAREPVSPVAPPAPGEPISTAFLMQTLARVRGRQGLVVEEAPSARPILQRHLPFYAAGSFYTMCSGGLGHGLPAAVGIALARPQERVIALVGDGSAMYAIQALWTAARWRLPITVVVVNNRQYAALHHFAPGFGFAPGAPLPGTDLPDLDFVALAAGHGVRGVRVTDGARLADTLAEALAAPEPRLVDVAVD</sequence>
<dbReference type="NCBIfam" id="NF005485">
    <property type="entry name" value="PRK07092.1"/>
    <property type="match status" value="1"/>
</dbReference>
<organism evidence="8 9">
    <name type="scientific">Piscinibacter sakaiensis</name>
    <name type="common">Ideonella sakaiensis</name>
    <dbReference type="NCBI Taxonomy" id="1547922"/>
    <lineage>
        <taxon>Bacteria</taxon>
        <taxon>Pseudomonadati</taxon>
        <taxon>Pseudomonadota</taxon>
        <taxon>Betaproteobacteria</taxon>
        <taxon>Burkholderiales</taxon>
        <taxon>Sphaerotilaceae</taxon>
        <taxon>Piscinibacter</taxon>
    </lineage>
</organism>
<dbReference type="EC" id="4.1.1.7" evidence="8"/>
<dbReference type="Pfam" id="PF02776">
    <property type="entry name" value="TPP_enzyme_N"/>
    <property type="match status" value="1"/>
</dbReference>
<dbReference type="AlphaFoldDB" id="A0A0K8NVC2"/>
<dbReference type="PANTHER" id="PTHR18968:SF133">
    <property type="entry name" value="BENZOYLFORMATE DECARBOXYLASE"/>
    <property type="match status" value="1"/>
</dbReference>
<dbReference type="Pfam" id="PF02775">
    <property type="entry name" value="TPP_enzyme_C"/>
    <property type="match status" value="1"/>
</dbReference>
<evidence type="ECO:0000256" key="2">
    <source>
        <dbReference type="ARBA" id="ARBA00023052"/>
    </source>
</evidence>
<accession>A0A0K8NVC2</accession>
<reference evidence="8 9" key="2">
    <citation type="journal article" date="2016" name="Science">
        <title>A bacterium that degrades and assimilates poly(ethylene terephthalate).</title>
        <authorList>
            <person name="Yoshida S."/>
            <person name="Hiraga K."/>
            <person name="Takehana T."/>
            <person name="Taniguchi I."/>
            <person name="Yamaji H."/>
            <person name="Maeda Y."/>
            <person name="Toyohara K."/>
            <person name="Miyamoto K."/>
            <person name="Kimura Y."/>
            <person name="Oda K."/>
        </authorList>
    </citation>
    <scope>NUCLEOTIDE SEQUENCE [LARGE SCALE GENOMIC DNA]</scope>
    <source>
        <strain evidence="9">NBRC 110686 / TISTR 2288 / 201-F6</strain>
    </source>
</reference>
<protein>
    <submittedName>
        <fullName evidence="8">Benzoylformate decarboxylase</fullName>
        <ecNumber evidence="8">4.1.1.7</ecNumber>
    </submittedName>
</protein>
<evidence type="ECO:0000259" key="5">
    <source>
        <dbReference type="Pfam" id="PF00205"/>
    </source>
</evidence>
<dbReference type="InterPro" id="IPR012001">
    <property type="entry name" value="Thiamin_PyroP_enz_TPP-bd_dom"/>
</dbReference>
<dbReference type="InterPro" id="IPR000399">
    <property type="entry name" value="TPP-bd_CS"/>
</dbReference>
<proteinExistence type="inferred from homology"/>
<gene>
    <name evidence="8" type="ORF">ISF6_4517</name>
</gene>
<feature type="domain" description="Thiamine pyrophosphate enzyme N-terminal TPP-binding" evidence="7">
    <location>
        <begin position="6"/>
        <end position="108"/>
    </location>
</feature>
<dbReference type="Gene3D" id="3.40.50.970">
    <property type="match status" value="2"/>
</dbReference>
<dbReference type="GO" id="GO:0019752">
    <property type="term" value="P:carboxylic acid metabolic process"/>
    <property type="evidence" value="ECO:0007669"/>
    <property type="project" value="UniProtKB-ARBA"/>
</dbReference>
<keyword evidence="8" id="KW-0456">Lyase</keyword>
<dbReference type="InterPro" id="IPR012000">
    <property type="entry name" value="Thiamin_PyroP_enz_cen_dom"/>
</dbReference>
<dbReference type="Proteomes" id="UP000037660">
    <property type="component" value="Unassembled WGS sequence"/>
</dbReference>
<evidence type="ECO:0000313" key="9">
    <source>
        <dbReference type="Proteomes" id="UP000037660"/>
    </source>
</evidence>
<name>A0A0K8NVC2_PISS1</name>
<dbReference type="Gene3D" id="3.40.50.1220">
    <property type="entry name" value="TPP-binding domain"/>
    <property type="match status" value="1"/>
</dbReference>
<evidence type="ECO:0000259" key="6">
    <source>
        <dbReference type="Pfam" id="PF02775"/>
    </source>
</evidence>
<evidence type="ECO:0000256" key="4">
    <source>
        <dbReference type="SAM" id="MobiDB-lite"/>
    </source>
</evidence>
<evidence type="ECO:0000259" key="7">
    <source>
        <dbReference type="Pfam" id="PF02776"/>
    </source>
</evidence>
<dbReference type="Pfam" id="PF00205">
    <property type="entry name" value="TPP_enzyme_M"/>
    <property type="match status" value="1"/>
</dbReference>
<feature type="domain" description="Thiamine pyrophosphate enzyme central" evidence="5">
    <location>
        <begin position="194"/>
        <end position="324"/>
    </location>
</feature>
<keyword evidence="2 3" id="KW-0786">Thiamine pyrophosphate</keyword>
<reference evidence="9" key="1">
    <citation type="submission" date="2015-07" db="EMBL/GenBank/DDBJ databases">
        <title>Discovery of a poly(ethylene terephthalate assimilation.</title>
        <authorList>
            <person name="Yoshida S."/>
            <person name="Hiraga K."/>
            <person name="Takehana T."/>
            <person name="Taniguchi I."/>
            <person name="Yamaji H."/>
            <person name="Maeda Y."/>
            <person name="Toyohara K."/>
            <person name="Miyamoto K."/>
            <person name="Kimura Y."/>
            <person name="Oda K."/>
        </authorList>
    </citation>
    <scope>NUCLEOTIDE SEQUENCE [LARGE SCALE GENOMIC DNA]</scope>
    <source>
        <strain evidence="9">NBRC 110686 / TISTR 2288 / 201-F6</strain>
    </source>
</reference>
<dbReference type="CDD" id="cd02002">
    <property type="entry name" value="TPP_BFDC"/>
    <property type="match status" value="1"/>
</dbReference>
<feature type="compositionally biased region" description="Low complexity" evidence="4">
    <location>
        <begin position="334"/>
        <end position="343"/>
    </location>
</feature>
<feature type="region of interest" description="Disordered" evidence="4">
    <location>
        <begin position="326"/>
        <end position="350"/>
    </location>
</feature>
<keyword evidence="9" id="KW-1185">Reference proteome</keyword>
<dbReference type="InterPro" id="IPR011766">
    <property type="entry name" value="TPP_enzyme_TPP-bd"/>
</dbReference>
<dbReference type="RefSeq" id="WP_054018481.1">
    <property type="nucleotide sequence ID" value="NZ_BBYR01000007.1"/>
</dbReference>
<evidence type="ECO:0000256" key="3">
    <source>
        <dbReference type="RuleBase" id="RU362132"/>
    </source>
</evidence>
<dbReference type="SUPFAM" id="SSF52467">
    <property type="entry name" value="DHS-like NAD/FAD-binding domain"/>
    <property type="match status" value="1"/>
</dbReference>
<comment type="similarity">
    <text evidence="1 3">Belongs to the TPP enzyme family.</text>
</comment>
<dbReference type="InterPro" id="IPR029035">
    <property type="entry name" value="DHS-like_NAD/FAD-binding_dom"/>
</dbReference>
<dbReference type="GO" id="GO:0030976">
    <property type="term" value="F:thiamine pyrophosphate binding"/>
    <property type="evidence" value="ECO:0007669"/>
    <property type="project" value="InterPro"/>
</dbReference>
<dbReference type="InterPro" id="IPR045229">
    <property type="entry name" value="TPP_enz"/>
</dbReference>
<dbReference type="GO" id="GO:0050660">
    <property type="term" value="F:flavin adenine dinucleotide binding"/>
    <property type="evidence" value="ECO:0007669"/>
    <property type="project" value="TreeGrafter"/>
</dbReference>
<dbReference type="EMBL" id="BBYR01000007">
    <property type="protein sequence ID" value="GAP34342.1"/>
    <property type="molecule type" value="Genomic_DNA"/>
</dbReference>
<feature type="domain" description="Thiamine pyrophosphate enzyme TPP-binding" evidence="6">
    <location>
        <begin position="384"/>
        <end position="525"/>
    </location>
</feature>
<evidence type="ECO:0000313" key="8">
    <source>
        <dbReference type="EMBL" id="GAP34342.1"/>
    </source>
</evidence>
<dbReference type="SUPFAM" id="SSF52518">
    <property type="entry name" value="Thiamin diphosphate-binding fold (THDP-binding)"/>
    <property type="match status" value="2"/>
</dbReference>
<dbReference type="PROSITE" id="PS00187">
    <property type="entry name" value="TPP_ENZYMES"/>
    <property type="match status" value="1"/>
</dbReference>
<dbReference type="STRING" id="1547922.ISF6_4517"/>
<dbReference type="InterPro" id="IPR029061">
    <property type="entry name" value="THDP-binding"/>
</dbReference>
<dbReference type="GO" id="GO:0050695">
    <property type="term" value="F:benzoylformate decarboxylase activity"/>
    <property type="evidence" value="ECO:0007669"/>
    <property type="project" value="UniProtKB-EC"/>
</dbReference>